<keyword evidence="3" id="KW-1185">Reference proteome</keyword>
<dbReference type="InterPro" id="IPR017853">
    <property type="entry name" value="GH"/>
</dbReference>
<organism evidence="2 3">
    <name type="scientific">Actinoplanes lutulentus</name>
    <dbReference type="NCBI Taxonomy" id="1287878"/>
    <lineage>
        <taxon>Bacteria</taxon>
        <taxon>Bacillati</taxon>
        <taxon>Actinomycetota</taxon>
        <taxon>Actinomycetes</taxon>
        <taxon>Micromonosporales</taxon>
        <taxon>Micromonosporaceae</taxon>
        <taxon>Actinoplanes</taxon>
    </lineage>
</organism>
<dbReference type="InterPro" id="IPR006047">
    <property type="entry name" value="GH13_cat_dom"/>
</dbReference>
<proteinExistence type="predicted"/>
<dbReference type="RefSeq" id="WP_111650010.1">
    <property type="nucleotide sequence ID" value="NZ_JACHWI010000001.1"/>
</dbReference>
<evidence type="ECO:0000313" key="2">
    <source>
        <dbReference type="EMBL" id="RAK36787.1"/>
    </source>
</evidence>
<gene>
    <name evidence="2" type="ORF">B0I29_10749</name>
</gene>
<feature type="domain" description="Glycosyl hydrolase family 13 catalytic" evidence="1">
    <location>
        <begin position="71"/>
        <end position="386"/>
    </location>
</feature>
<comment type="caution">
    <text evidence="2">The sequence shown here is derived from an EMBL/GenBank/DDBJ whole genome shotgun (WGS) entry which is preliminary data.</text>
</comment>
<dbReference type="Proteomes" id="UP000249341">
    <property type="component" value="Unassembled WGS sequence"/>
</dbReference>
<dbReference type="PANTHER" id="PTHR47786">
    <property type="entry name" value="ALPHA-1,4-GLUCAN:MALTOSE-1-PHOSPHATE MALTOSYLTRANSFERASE"/>
    <property type="match status" value="1"/>
</dbReference>
<protein>
    <submittedName>
        <fullName evidence="2">Alpha amylase catalytic subunit</fullName>
    </submittedName>
</protein>
<dbReference type="SUPFAM" id="SSF51445">
    <property type="entry name" value="(Trans)glycosidases"/>
    <property type="match status" value="1"/>
</dbReference>
<name>A0A327ZAT1_9ACTN</name>
<accession>A0A327ZAT1</accession>
<dbReference type="SMART" id="SM00642">
    <property type="entry name" value="Aamy"/>
    <property type="match status" value="1"/>
</dbReference>
<dbReference type="PANTHER" id="PTHR47786:SF2">
    <property type="entry name" value="GLYCOSYL HYDROLASE FAMILY 13 CATALYTIC DOMAIN-CONTAINING PROTEIN"/>
    <property type="match status" value="1"/>
</dbReference>
<evidence type="ECO:0000313" key="3">
    <source>
        <dbReference type="Proteomes" id="UP000249341"/>
    </source>
</evidence>
<dbReference type="OrthoDB" id="9802433at2"/>
<dbReference type="GO" id="GO:0005975">
    <property type="term" value="P:carbohydrate metabolic process"/>
    <property type="evidence" value="ECO:0007669"/>
    <property type="project" value="InterPro"/>
</dbReference>
<dbReference type="CDD" id="cd11347">
    <property type="entry name" value="AmyAc_1"/>
    <property type="match status" value="1"/>
</dbReference>
<reference evidence="2 3" key="1">
    <citation type="submission" date="2018-06" db="EMBL/GenBank/DDBJ databases">
        <title>Genomic Encyclopedia of Type Strains, Phase III (KMG-III): the genomes of soil and plant-associated and newly described type strains.</title>
        <authorList>
            <person name="Whitman W."/>
        </authorList>
    </citation>
    <scope>NUCLEOTIDE SEQUENCE [LARGE SCALE GENOMIC DNA]</scope>
    <source>
        <strain evidence="2 3">CGMCC 4.7090</strain>
    </source>
</reference>
<dbReference type="AlphaFoldDB" id="A0A327ZAT1"/>
<dbReference type="EMBL" id="QLMJ01000007">
    <property type="protein sequence ID" value="RAK36787.1"/>
    <property type="molecule type" value="Genomic_DNA"/>
</dbReference>
<evidence type="ECO:0000259" key="1">
    <source>
        <dbReference type="SMART" id="SM00642"/>
    </source>
</evidence>
<dbReference type="Gene3D" id="3.20.20.80">
    <property type="entry name" value="Glycosidases"/>
    <property type="match status" value="1"/>
</dbReference>
<sequence>MSGWPSSPTIYEIDTWPWLEGLSRRLGRTVTLGEVPGEIWDEVAADGLDAVWLMGVWERSPAGLALAHTNEGLQQAFRQALPDFTPDDVVGSPYCVRRYSADDRLGGRDGLAKARAELNSRGLRLVLDYVPNHTAPDHPGTVQHPEWFIQGTPEDLAADPASWFTAGGRVLAHGRDPLFPAWPDVAQLNAFEPGLREATAEALIGIGEQCDGVRCDMAMLLTNEIFARTWGKYAGPAPAEEFWPSIFARIRAVNPDLVLIAEAYWDMEWTLQQQGFDFCYDKRLYDRLVHENAGAVRSHLTAGRDYQDRLIRFLENHDEPRAATTMPAGRDRAAAIAVATLPGAVLWHDGQFEGRRAHLPVFLGRYRDEPADLGLREFYHRLLALAARLRRGDWRMLDCHGWPDNASHQDLLAWAWYDNGIPQHVIVVNFAAHPSQGMVELPWSALGGRAWRLTNVLDGRVFERDGDDLVANGVFVDLPAWGAHVLTVE</sequence>